<gene>
    <name evidence="1" type="ORF">UBAL3_96120004</name>
</gene>
<dbReference type="AlphaFoldDB" id="C6I0Y7"/>
<sequence>MLKKVDDKTLSVIQSVVTSGRFMLPESMLEKDVLVADVVERICELGKEDGVKLVFCGGTSLSQAYQMIDRMSEDADFRIILPEDVKSHNQQRGILSQIKKDLVRALEEMGHPLEGELKAGNANAYIMGNFLYDSRFPIHYSLRPHIKIEITAFEPISNIHDLPLRTILDRIAGSPYNKVGRNVSVVSVEDTLADKVVSYLRRSAADRSENVKGKRDDRLVRHLYDVHKIVSVSPETRDQALSLFVHTMERDRETFGNQFPDFKEDPAKVLREELEFVTSDETRSQFESFAQTMIYGEIPEFSAIAKDFYDLASECLDLVQNQSDAPVLSFEPK</sequence>
<evidence type="ECO:0000313" key="2">
    <source>
        <dbReference type="Proteomes" id="UP000009374"/>
    </source>
</evidence>
<organism evidence="1 2">
    <name type="scientific">Leptospirillum ferrodiazotrophum</name>
    <dbReference type="NCBI Taxonomy" id="412449"/>
    <lineage>
        <taxon>Bacteria</taxon>
        <taxon>Pseudomonadati</taxon>
        <taxon>Nitrospirota</taxon>
        <taxon>Nitrospiria</taxon>
        <taxon>Nitrospirales</taxon>
        <taxon>Nitrospiraceae</taxon>
        <taxon>Leptospirillum</taxon>
    </lineage>
</organism>
<dbReference type="Proteomes" id="UP000009374">
    <property type="component" value="Unassembled WGS sequence"/>
</dbReference>
<reference evidence="1 2" key="1">
    <citation type="journal article" date="2009" name="Appl. Environ. Microbiol.">
        <title>Community genomic and proteomic analyses of chemoautotrophic iron-oxidizing "Leptospirillum rubarum" (Group II) and "Leptospirillum ferrodiazotrophum" (Group III) bacteria in acid mine drainage biofilms.</title>
        <authorList>
            <person name="Goltsman D.S."/>
            <person name="Denef V.J."/>
            <person name="Singer S.W."/>
            <person name="VerBerkmoes N.C."/>
            <person name="Lefsrud M."/>
            <person name="Mueller R.S."/>
            <person name="Dick G.J."/>
            <person name="Sun C.L."/>
            <person name="Wheeler K.E."/>
            <person name="Zemla A."/>
            <person name="Baker B.J."/>
            <person name="Hauser L."/>
            <person name="Land M."/>
            <person name="Shah M.B."/>
            <person name="Thelen M.P."/>
            <person name="Hettich R.L."/>
            <person name="Banfield J.F."/>
        </authorList>
    </citation>
    <scope>NUCLEOTIDE SEQUENCE [LARGE SCALE GENOMIC DNA]</scope>
</reference>
<evidence type="ECO:0008006" key="3">
    <source>
        <dbReference type="Google" id="ProtNLM"/>
    </source>
</evidence>
<dbReference type="InterPro" id="IPR014942">
    <property type="entry name" value="AbiEii"/>
</dbReference>
<proteinExistence type="predicted"/>
<dbReference type="Pfam" id="PF08843">
    <property type="entry name" value="AbiEii"/>
    <property type="match status" value="1"/>
</dbReference>
<evidence type="ECO:0000313" key="1">
    <source>
        <dbReference type="EMBL" id="EES51461.1"/>
    </source>
</evidence>
<name>C6I0Y7_9BACT</name>
<keyword evidence="2" id="KW-1185">Reference proteome</keyword>
<dbReference type="Gene3D" id="3.10.450.620">
    <property type="entry name" value="JHP933, nucleotidyltransferase-like core domain"/>
    <property type="match status" value="1"/>
</dbReference>
<dbReference type="EMBL" id="GG693889">
    <property type="protein sequence ID" value="EES51461.1"/>
    <property type="molecule type" value="Genomic_DNA"/>
</dbReference>
<protein>
    <recommendedName>
        <fullName evidence="3">Nucleotidyl transferase AbiEii/AbiGii toxin family protein</fullName>
    </recommendedName>
</protein>
<accession>C6I0Y7</accession>